<keyword evidence="6 7" id="KW-0472">Membrane</keyword>
<feature type="transmembrane region" description="Helical" evidence="7">
    <location>
        <begin position="112"/>
        <end position="134"/>
    </location>
</feature>
<evidence type="ECO:0000256" key="3">
    <source>
        <dbReference type="ARBA" id="ARBA00022475"/>
    </source>
</evidence>
<dbReference type="GO" id="GO:0042970">
    <property type="term" value="F:homoserine transmembrane transporter activity"/>
    <property type="evidence" value="ECO:0007669"/>
    <property type="project" value="TreeGrafter"/>
</dbReference>
<evidence type="ECO:0000256" key="2">
    <source>
        <dbReference type="ARBA" id="ARBA00007928"/>
    </source>
</evidence>
<keyword evidence="9" id="KW-1185">Reference proteome</keyword>
<evidence type="ECO:0000313" key="9">
    <source>
        <dbReference type="Proteomes" id="UP000233332"/>
    </source>
</evidence>
<comment type="subcellular location">
    <subcellularLocation>
        <location evidence="1">Cell membrane</location>
        <topology evidence="1">Multi-pass membrane protein</topology>
    </subcellularLocation>
</comment>
<evidence type="ECO:0000256" key="6">
    <source>
        <dbReference type="ARBA" id="ARBA00023136"/>
    </source>
</evidence>
<protein>
    <submittedName>
        <fullName evidence="8">Lysine transporter LysE</fullName>
    </submittedName>
</protein>
<dbReference type="AlphaFoldDB" id="A0A2N3L447"/>
<dbReference type="EMBL" id="NXGX01000006">
    <property type="protein sequence ID" value="PKR57581.1"/>
    <property type="molecule type" value="Genomic_DNA"/>
</dbReference>
<dbReference type="Proteomes" id="UP000233332">
    <property type="component" value="Unassembled WGS sequence"/>
</dbReference>
<sequence>MITLEYLLTSLIVVLLPGTGVIYTLALGLGRGTKASIWAAFGCTLGIVPHMAACILGLSALLHASAVAFEIVRYLGVAWLLYMAWGMWHGTGAMKVTANDSPASIAKIIRDGILLNLLNPKLSVFFLAFLPQFVSANTPDTTGEMTLLGLVFMAMTFGVFVVYGCFAAALRRHIIERPNVMGWLGKGFAATFIALGAKLALASR</sequence>
<feature type="transmembrane region" description="Helical" evidence="7">
    <location>
        <begin position="38"/>
        <end position="65"/>
    </location>
</feature>
<feature type="transmembrane region" description="Helical" evidence="7">
    <location>
        <begin position="71"/>
        <end position="91"/>
    </location>
</feature>
<dbReference type="PIRSF" id="PIRSF006324">
    <property type="entry name" value="LeuE"/>
    <property type="match status" value="1"/>
</dbReference>
<dbReference type="PANTHER" id="PTHR30086:SF14">
    <property type="entry name" value="HOMOSERINE_HOMOSERINE LACTONE EFFLUX PROTEIN"/>
    <property type="match status" value="1"/>
</dbReference>
<dbReference type="GO" id="GO:0005886">
    <property type="term" value="C:plasma membrane"/>
    <property type="evidence" value="ECO:0007669"/>
    <property type="project" value="UniProtKB-SubCell"/>
</dbReference>
<evidence type="ECO:0000256" key="7">
    <source>
        <dbReference type="SAM" id="Phobius"/>
    </source>
</evidence>
<accession>A0A2N3L447</accession>
<comment type="caution">
    <text evidence="8">The sequence shown here is derived from an EMBL/GenBank/DDBJ whole genome shotgun (WGS) entry which is preliminary data.</text>
</comment>
<name>A0A2N3L447_9PROT</name>
<gene>
    <name evidence="8" type="ORF">COO92_16745</name>
</gene>
<organism evidence="8 9">
    <name type="scientific">Thalassospira lohafexi</name>
    <dbReference type="NCBI Taxonomy" id="744227"/>
    <lineage>
        <taxon>Bacteria</taxon>
        <taxon>Pseudomonadati</taxon>
        <taxon>Pseudomonadota</taxon>
        <taxon>Alphaproteobacteria</taxon>
        <taxon>Rhodospirillales</taxon>
        <taxon>Thalassospiraceae</taxon>
        <taxon>Thalassospira</taxon>
    </lineage>
</organism>
<feature type="transmembrane region" description="Helical" evidence="7">
    <location>
        <begin position="146"/>
        <end position="170"/>
    </location>
</feature>
<keyword evidence="3" id="KW-1003">Cell membrane</keyword>
<evidence type="ECO:0000256" key="1">
    <source>
        <dbReference type="ARBA" id="ARBA00004651"/>
    </source>
</evidence>
<feature type="transmembrane region" description="Helical" evidence="7">
    <location>
        <begin position="6"/>
        <end position="26"/>
    </location>
</feature>
<keyword evidence="4 7" id="KW-0812">Transmembrane</keyword>
<keyword evidence="5 7" id="KW-1133">Transmembrane helix</keyword>
<dbReference type="InterPro" id="IPR001123">
    <property type="entry name" value="LeuE-type"/>
</dbReference>
<evidence type="ECO:0000256" key="4">
    <source>
        <dbReference type="ARBA" id="ARBA00022692"/>
    </source>
</evidence>
<evidence type="ECO:0000256" key="5">
    <source>
        <dbReference type="ARBA" id="ARBA00022989"/>
    </source>
</evidence>
<reference evidence="8 9" key="1">
    <citation type="submission" date="2017-09" db="EMBL/GenBank/DDBJ databases">
        <title>Biodiversity and function of Thalassospira species in the particle-attached aromatic-hydrocarbon-degrading consortia from the surface seawater of the China South Sea.</title>
        <authorList>
            <person name="Dong C."/>
            <person name="Lai Q."/>
            <person name="Shao Z."/>
        </authorList>
    </citation>
    <scope>NUCLEOTIDE SEQUENCE [LARGE SCALE GENOMIC DNA]</scope>
    <source>
        <strain evidence="8 9">139Z-12</strain>
    </source>
</reference>
<proteinExistence type="inferred from homology"/>
<comment type="similarity">
    <text evidence="2">Belongs to the Rht family.</text>
</comment>
<evidence type="ECO:0000313" key="8">
    <source>
        <dbReference type="EMBL" id="PKR57581.1"/>
    </source>
</evidence>
<dbReference type="Pfam" id="PF01810">
    <property type="entry name" value="LysE"/>
    <property type="match status" value="1"/>
</dbReference>
<feature type="transmembrane region" description="Helical" evidence="7">
    <location>
        <begin position="182"/>
        <end position="201"/>
    </location>
</feature>
<dbReference type="PANTHER" id="PTHR30086">
    <property type="entry name" value="ARGININE EXPORTER PROTEIN ARGO"/>
    <property type="match status" value="1"/>
</dbReference>
<dbReference type="RefSeq" id="WP_101303951.1">
    <property type="nucleotide sequence ID" value="NZ_NXGX01000006.1"/>
</dbReference>